<dbReference type="InterPro" id="IPR014001">
    <property type="entry name" value="Helicase_ATP-bd"/>
</dbReference>
<dbReference type="GO" id="GO:0005524">
    <property type="term" value="F:ATP binding"/>
    <property type="evidence" value="ECO:0007669"/>
    <property type="project" value="UniProtKB-KW"/>
</dbReference>
<dbReference type="InParanoid" id="A0A1Z5KAJ8"/>
<dbReference type="Gene3D" id="3.30.1740.10">
    <property type="entry name" value="Zinc finger, PARP-type"/>
    <property type="match status" value="1"/>
</dbReference>
<feature type="compositionally biased region" description="Basic residues" evidence="11">
    <location>
        <begin position="688"/>
        <end position="709"/>
    </location>
</feature>
<accession>A0A1Z5KAJ8</accession>
<dbReference type="InterPro" id="IPR036957">
    <property type="entry name" value="Znf_PARP_sf"/>
</dbReference>
<dbReference type="PROSITE" id="PS50064">
    <property type="entry name" value="ZF_PARP_2"/>
    <property type="match status" value="1"/>
</dbReference>
<name>A0A1Z5KAJ8_FISSO</name>
<evidence type="ECO:0000256" key="6">
    <source>
        <dbReference type="ARBA" id="ARBA00022806"/>
    </source>
</evidence>
<evidence type="ECO:0000313" key="16">
    <source>
        <dbReference type="Proteomes" id="UP000198406"/>
    </source>
</evidence>
<dbReference type="InterPro" id="IPR013083">
    <property type="entry name" value="Znf_RING/FYVE/PHD"/>
</dbReference>
<feature type="compositionally biased region" description="Acidic residues" evidence="11">
    <location>
        <begin position="585"/>
        <end position="599"/>
    </location>
</feature>
<feature type="compositionally biased region" description="Low complexity" evidence="11">
    <location>
        <begin position="718"/>
        <end position="727"/>
    </location>
</feature>
<evidence type="ECO:0000259" key="13">
    <source>
        <dbReference type="PROSITE" id="PS50089"/>
    </source>
</evidence>
<dbReference type="PROSITE" id="PS51194">
    <property type="entry name" value="HELICASE_CTER"/>
    <property type="match status" value="1"/>
</dbReference>
<dbReference type="Gene3D" id="3.40.50.10810">
    <property type="entry name" value="Tandem AAA-ATPase domain"/>
    <property type="match status" value="2"/>
</dbReference>
<keyword evidence="2" id="KW-0479">Metal-binding</keyword>
<feature type="region of interest" description="Disordered" evidence="11">
    <location>
        <begin position="529"/>
        <end position="729"/>
    </location>
</feature>
<dbReference type="CDD" id="cd18793">
    <property type="entry name" value="SF2_C_SNF"/>
    <property type="match status" value="1"/>
</dbReference>
<feature type="compositionally biased region" description="Basic residues" evidence="11">
    <location>
        <begin position="125"/>
        <end position="134"/>
    </location>
</feature>
<feature type="compositionally biased region" description="Basic and acidic residues" evidence="11">
    <location>
        <begin position="670"/>
        <end position="686"/>
    </location>
</feature>
<feature type="region of interest" description="Disordered" evidence="11">
    <location>
        <begin position="169"/>
        <end position="190"/>
    </location>
</feature>
<dbReference type="Gene3D" id="3.40.50.300">
    <property type="entry name" value="P-loop containing nucleotide triphosphate hydrolases"/>
    <property type="match status" value="1"/>
</dbReference>
<evidence type="ECO:0000256" key="3">
    <source>
        <dbReference type="ARBA" id="ARBA00022741"/>
    </source>
</evidence>
<comment type="subcellular location">
    <subcellularLocation>
        <location evidence="1">Nucleus</location>
    </subcellularLocation>
</comment>
<evidence type="ECO:0000259" key="12">
    <source>
        <dbReference type="PROSITE" id="PS50064"/>
    </source>
</evidence>
<dbReference type="AlphaFoldDB" id="A0A1Z5KAJ8"/>
<dbReference type="GO" id="GO:0008094">
    <property type="term" value="F:ATP-dependent activity, acting on DNA"/>
    <property type="evidence" value="ECO:0007669"/>
    <property type="project" value="TreeGrafter"/>
</dbReference>
<dbReference type="SMART" id="SM00490">
    <property type="entry name" value="HELICc"/>
    <property type="match status" value="1"/>
</dbReference>
<evidence type="ECO:0000256" key="8">
    <source>
        <dbReference type="ARBA" id="ARBA00022840"/>
    </source>
</evidence>
<organism evidence="15 16">
    <name type="scientific">Fistulifera solaris</name>
    <name type="common">Oleaginous diatom</name>
    <dbReference type="NCBI Taxonomy" id="1519565"/>
    <lineage>
        <taxon>Eukaryota</taxon>
        <taxon>Sar</taxon>
        <taxon>Stramenopiles</taxon>
        <taxon>Ochrophyta</taxon>
        <taxon>Bacillariophyta</taxon>
        <taxon>Bacillariophyceae</taxon>
        <taxon>Bacillariophycidae</taxon>
        <taxon>Naviculales</taxon>
        <taxon>Naviculaceae</taxon>
        <taxon>Fistulifera</taxon>
    </lineage>
</organism>
<feature type="region of interest" description="Disordered" evidence="11">
    <location>
        <begin position="63"/>
        <end position="140"/>
    </location>
</feature>
<evidence type="ECO:0000256" key="1">
    <source>
        <dbReference type="ARBA" id="ARBA00004123"/>
    </source>
</evidence>
<dbReference type="InterPro" id="IPR001650">
    <property type="entry name" value="Helicase_C-like"/>
</dbReference>
<keyword evidence="7" id="KW-0862">Zinc</keyword>
<gene>
    <name evidence="15" type="ORF">FisN_21Hh021</name>
</gene>
<dbReference type="SUPFAM" id="SSF57850">
    <property type="entry name" value="RING/U-box"/>
    <property type="match status" value="1"/>
</dbReference>
<dbReference type="SUPFAM" id="SSF57716">
    <property type="entry name" value="Glucocorticoid receptor-like (DNA-binding domain)"/>
    <property type="match status" value="1"/>
</dbReference>
<evidence type="ECO:0000259" key="14">
    <source>
        <dbReference type="PROSITE" id="PS51194"/>
    </source>
</evidence>
<dbReference type="SMART" id="SM00487">
    <property type="entry name" value="DEXDc"/>
    <property type="match status" value="1"/>
</dbReference>
<dbReference type="Pfam" id="PF00176">
    <property type="entry name" value="SNF2-rel_dom"/>
    <property type="match status" value="3"/>
</dbReference>
<reference evidence="15 16" key="1">
    <citation type="journal article" date="2015" name="Plant Cell">
        <title>Oil accumulation by the oleaginous diatom Fistulifera solaris as revealed by the genome and transcriptome.</title>
        <authorList>
            <person name="Tanaka T."/>
            <person name="Maeda Y."/>
            <person name="Veluchamy A."/>
            <person name="Tanaka M."/>
            <person name="Abida H."/>
            <person name="Marechal E."/>
            <person name="Bowler C."/>
            <person name="Muto M."/>
            <person name="Sunaga Y."/>
            <person name="Tanaka M."/>
            <person name="Yoshino T."/>
            <person name="Taniguchi T."/>
            <person name="Fukuda Y."/>
            <person name="Nemoto M."/>
            <person name="Matsumoto M."/>
            <person name="Wong P.S."/>
            <person name="Aburatani S."/>
            <person name="Fujibuchi W."/>
        </authorList>
    </citation>
    <scope>NUCLEOTIDE SEQUENCE [LARGE SCALE GENOMIC DNA]</scope>
    <source>
        <strain evidence="15 16">JPCC DA0580</strain>
    </source>
</reference>
<dbReference type="GO" id="GO:0005634">
    <property type="term" value="C:nucleus"/>
    <property type="evidence" value="ECO:0007669"/>
    <property type="project" value="UniProtKB-SubCell"/>
</dbReference>
<dbReference type="Pfam" id="PF00271">
    <property type="entry name" value="Helicase_C"/>
    <property type="match status" value="1"/>
</dbReference>
<feature type="compositionally biased region" description="Polar residues" evidence="11">
    <location>
        <begin position="642"/>
        <end position="663"/>
    </location>
</feature>
<evidence type="ECO:0000256" key="11">
    <source>
        <dbReference type="SAM" id="MobiDB-lite"/>
    </source>
</evidence>
<evidence type="ECO:0000313" key="15">
    <source>
        <dbReference type="EMBL" id="GAX23293.1"/>
    </source>
</evidence>
<dbReference type="EMBL" id="BDSP01000199">
    <property type="protein sequence ID" value="GAX23293.1"/>
    <property type="molecule type" value="Genomic_DNA"/>
</dbReference>
<dbReference type="InterPro" id="IPR049730">
    <property type="entry name" value="SNF2/RAD54-like_C"/>
</dbReference>
<protein>
    <submittedName>
        <fullName evidence="15">DNA repair protein RAD16</fullName>
    </submittedName>
</protein>
<keyword evidence="4 10" id="KW-0863">Zinc-finger</keyword>
<feature type="domain" description="PARP-type" evidence="12">
    <location>
        <begin position="203"/>
        <end position="281"/>
    </location>
</feature>
<dbReference type="Proteomes" id="UP000198406">
    <property type="component" value="Unassembled WGS sequence"/>
</dbReference>
<dbReference type="GO" id="GO:0008270">
    <property type="term" value="F:zinc ion binding"/>
    <property type="evidence" value="ECO:0007669"/>
    <property type="project" value="UniProtKB-KW"/>
</dbReference>
<dbReference type="PROSITE" id="PS50089">
    <property type="entry name" value="ZF_RING_2"/>
    <property type="match status" value="1"/>
</dbReference>
<dbReference type="GO" id="GO:0016787">
    <property type="term" value="F:hydrolase activity"/>
    <property type="evidence" value="ECO:0007669"/>
    <property type="project" value="UniProtKB-KW"/>
</dbReference>
<dbReference type="PANTHER" id="PTHR45626:SF12">
    <property type="entry name" value="DNA REPAIR PROTEIN RAD16"/>
    <property type="match status" value="1"/>
</dbReference>
<evidence type="ECO:0000256" key="4">
    <source>
        <dbReference type="ARBA" id="ARBA00022771"/>
    </source>
</evidence>
<dbReference type="InterPro" id="IPR000330">
    <property type="entry name" value="SNF2_N"/>
</dbReference>
<dbReference type="InterPro" id="IPR038718">
    <property type="entry name" value="SNF2-like_sf"/>
</dbReference>
<keyword evidence="16" id="KW-1185">Reference proteome</keyword>
<sequence length="1268" mass="141725">MSALQVGDLVLVPIANGMREVGTVLQLYCELEDGTMDGVLVKAKVSGYKDVYRRTEIEAWKPEQGDVSKDNQDLLPRRNTRSRLPLASSHETPLPTPSRHSVTPSPFPLAAVKEAETDLADRKPAAKRKRTKRKVAVEEDDEEVEELPVIAVKKPKKQAAAKKPLLIVHSDSNNSASDREEENASEDEDIQQVNVVDPEEKFFTVEYSPTGRATCRRCDAVIARNAVRVSHVPLFRGKPGFRVYRHLECAIFDSNVQTLQDVGGWQSLKVEDQEALSARIQESLKEIKQEEEELQPDELVQESFSGEIRDPPKGLTASLLPFQVEGASWMYCQEVNTPEIRGGILADEMGMGKTLQTIVSMLDNRPILQHSPPGVKHPPSSPDLEKRQAEEALWAKALEEWKHEMDMNNVPEKARPKGKKGGTRAGTLVVCPVVALSQWKSELEKFVDSEAGLTVGIYHGPKRNSEMPLDMMHKYDVVLTTYQVLEQDFRKMVSPNKVACPNCGGKFKISKLKIHLKYFCGENAQRTEAQARQRRTAELDRHPNRGGNPSKKKPKSNTKDAKAPQSKPPATKSSKFVKLHATPDYESESEMSIQDDLDDSPVRPSRSAAIKAARKVKGSMKEWSNGANYDSDSSEQSMFSSNEDVFSSDSDSNTVDPPITSSKHFPKRKAKDEAVQRAVEKQEQALKKISKGKGKKKMTQKKALKGPVKKKFDDESSSDSSDGADSVDPMDGIDMDDLINQAIAGSRFSALHSFCWWRIVLDEAHMIKSRASQTSAAAFALTAIHRWCLSGTPLQNRVGELYSLIRFLRIEPMAYYFCRQKDCTCRSLHYRMANGICQDCGHRSFSHFAHFNKYVLNPIQRDGYSGDGRRAMFTLKNDVLDKCLLRRTKETKAADLELPPRLVTLRSIRLHPIEEDFYNALYTQTKSSFDDYVAEGTLLNNYAHIFDLLTKMRQAVNHPYLIVHSKTRHAHAALSTSSPAVLDSVDCEICHEPPTDGVSSSCCNAAFCRTCVLDYISGAGGEMSTPCPCCREPFSIDLNQESPAVMGTGGSALRSLEGKKDYTPVPSLRDMPHVSTGSILRRINLADFATSTKIEVLVQELIEMRRRRPGSKALVFSQFVNMLDLVRWRLHSDPYLANLDLGVKIMHGGMDVKSRDAALKSFREDHDVRVLLMSLKSAGVALNLTAASEVYLLDLWWNPAAEMQALDRVHRIGQHRPIRAVRFVAEGTVEERVLQLQEKKRLVFDGTVGRDAGSLKMLAAEDMKALFT</sequence>
<dbReference type="InterPro" id="IPR027417">
    <property type="entry name" value="P-loop_NTPase"/>
</dbReference>
<feature type="compositionally biased region" description="Acidic residues" evidence="11">
    <location>
        <begin position="179"/>
        <end position="190"/>
    </location>
</feature>
<dbReference type="InterPro" id="IPR001510">
    <property type="entry name" value="Znf_PARP"/>
</dbReference>
<feature type="domain" description="RING-type" evidence="13">
    <location>
        <begin position="987"/>
        <end position="1031"/>
    </location>
</feature>
<keyword evidence="6" id="KW-0347">Helicase</keyword>
<dbReference type="GO" id="GO:0004386">
    <property type="term" value="F:helicase activity"/>
    <property type="evidence" value="ECO:0007669"/>
    <property type="project" value="UniProtKB-KW"/>
</dbReference>
<dbReference type="InterPro" id="IPR001841">
    <property type="entry name" value="Znf_RING"/>
</dbReference>
<dbReference type="PANTHER" id="PTHR45626">
    <property type="entry name" value="TRANSCRIPTION TERMINATION FACTOR 2-RELATED"/>
    <property type="match status" value="1"/>
</dbReference>
<evidence type="ECO:0000256" key="9">
    <source>
        <dbReference type="ARBA" id="ARBA00023242"/>
    </source>
</evidence>
<keyword evidence="9" id="KW-0539">Nucleus</keyword>
<evidence type="ECO:0000256" key="7">
    <source>
        <dbReference type="ARBA" id="ARBA00022833"/>
    </source>
</evidence>
<evidence type="ECO:0000256" key="10">
    <source>
        <dbReference type="PROSITE-ProRule" id="PRU00175"/>
    </source>
</evidence>
<comment type="caution">
    <text evidence="15">The sequence shown here is derived from an EMBL/GenBank/DDBJ whole genome shotgun (WGS) entry which is preliminary data.</text>
</comment>
<feature type="domain" description="Helicase C-terminal" evidence="14">
    <location>
        <begin position="1096"/>
        <end position="1255"/>
    </location>
</feature>
<keyword evidence="3" id="KW-0547">Nucleotide-binding</keyword>
<keyword evidence="5" id="KW-0378">Hydrolase</keyword>
<dbReference type="FunCoup" id="A0A1Z5KAJ8">
    <property type="interactions" value="598"/>
</dbReference>
<keyword evidence="8" id="KW-0067">ATP-binding</keyword>
<dbReference type="GO" id="GO:0006289">
    <property type="term" value="P:nucleotide-excision repair"/>
    <property type="evidence" value="ECO:0007669"/>
    <property type="project" value="TreeGrafter"/>
</dbReference>
<dbReference type="GO" id="GO:0003677">
    <property type="term" value="F:DNA binding"/>
    <property type="evidence" value="ECO:0007669"/>
    <property type="project" value="InterPro"/>
</dbReference>
<evidence type="ECO:0000256" key="5">
    <source>
        <dbReference type="ARBA" id="ARBA00022801"/>
    </source>
</evidence>
<feature type="compositionally biased region" description="Basic and acidic residues" evidence="11">
    <location>
        <begin position="63"/>
        <end position="76"/>
    </location>
</feature>
<dbReference type="SMART" id="SM01336">
    <property type="entry name" value="zf-PARP"/>
    <property type="match status" value="1"/>
</dbReference>
<proteinExistence type="predicted"/>
<evidence type="ECO:0000256" key="2">
    <source>
        <dbReference type="ARBA" id="ARBA00022723"/>
    </source>
</evidence>
<feature type="compositionally biased region" description="Basic and acidic residues" evidence="11">
    <location>
        <begin position="113"/>
        <end position="124"/>
    </location>
</feature>
<dbReference type="SUPFAM" id="SSF52540">
    <property type="entry name" value="P-loop containing nucleoside triphosphate hydrolases"/>
    <property type="match status" value="2"/>
</dbReference>
<dbReference type="OrthoDB" id="448448at2759"/>
<dbReference type="InterPro" id="IPR050628">
    <property type="entry name" value="SNF2_RAD54_helicase_TF"/>
</dbReference>
<dbReference type="Gene3D" id="3.30.40.10">
    <property type="entry name" value="Zinc/RING finger domain, C3HC4 (zinc finger)"/>
    <property type="match status" value="1"/>
</dbReference>
<feature type="compositionally biased region" description="Basic and acidic residues" evidence="11">
    <location>
        <begin position="529"/>
        <end position="543"/>
    </location>
</feature>